<dbReference type="InterPro" id="IPR042425">
    <property type="entry name" value="APCDD1"/>
</dbReference>
<evidence type="ECO:0000256" key="6">
    <source>
        <dbReference type="SAM" id="MobiDB-lite"/>
    </source>
</evidence>
<feature type="region of interest" description="Disordered" evidence="6">
    <location>
        <begin position="221"/>
        <end position="292"/>
    </location>
</feature>
<feature type="compositionally biased region" description="Polar residues" evidence="6">
    <location>
        <begin position="242"/>
        <end position="260"/>
    </location>
</feature>
<feature type="domain" description="APCDD1" evidence="8">
    <location>
        <begin position="34"/>
        <end position="348"/>
    </location>
</feature>
<sequence>MWTFLAVLQICGVLTVVLASSPRFVYREEWHETSCARALQRLRHRPVEILSPPVLDGQWVSHRCEIRSGPEYVIRHFRFQNGTFESVVYRYSDPECHHPLYAIQSRGTHQLLRPSWTVQGGTEADYVVTSAYVIPYTTGAVREMSSKLAIGCRDILAEKFLKRYSKYLIYSLPPTHEEKLKLQASASKDKNTKKDEHRDIDCFAAVNFTLHELQLVMVEAKSSRDHRDHRHSHQRHRFHPQLPNSFSETDNSSISQPQLQNKKHHEHRLHKPHNLGNQEHQGAVPEGGERDGAVSERELELLLGAVHSRPKDRQGHRPSSYQTALKNANTPGCGVCARIASSGPLSPPRLSSHTGTLLSLQGEWVSTRCESRQYGMFLTRWLGFLPDGVSWQGQYDYYHDSLCHKPSFSLDAKGSYAGGTSSHLVQGAKDFSFRVTRLKVTPHDSATADSMNHYSGKGCGRAHEWKVGQEQDVTWTGGCVTLGIRLPNMERDIMKMEMVHRKLLLYVGQRLVDKKPGTGYQHERPTAFQEPMVKCDQVDLDMSINTAPGGHSWVGGIALPLSAGPVGDDTKGPKNGATSAHLYQTPFQCFIVMSLYLLYSMN</sequence>
<feature type="compositionally biased region" description="Basic residues" evidence="6">
    <location>
        <begin position="227"/>
        <end position="239"/>
    </location>
</feature>
<feature type="chain" id="PRO_5045354214" evidence="7">
    <location>
        <begin position="20"/>
        <end position="602"/>
    </location>
</feature>
<feature type="domain" description="APCDD1" evidence="8">
    <location>
        <begin position="349"/>
        <end position="561"/>
    </location>
</feature>
<comment type="subcellular location">
    <subcellularLocation>
        <location evidence="1">Membrane</location>
        <topology evidence="1">Single-pass membrane protein</topology>
    </subcellularLocation>
</comment>
<evidence type="ECO:0000313" key="9">
    <source>
        <dbReference type="Proteomes" id="UP000694888"/>
    </source>
</evidence>
<evidence type="ECO:0000256" key="5">
    <source>
        <dbReference type="ARBA" id="ARBA00023180"/>
    </source>
</evidence>
<keyword evidence="3 7" id="KW-0732">Signal</keyword>
<evidence type="ECO:0000256" key="3">
    <source>
        <dbReference type="ARBA" id="ARBA00022729"/>
    </source>
</evidence>
<accession>A0ABM1A6F9</accession>
<evidence type="ECO:0000256" key="4">
    <source>
        <dbReference type="ARBA" id="ARBA00023136"/>
    </source>
</evidence>
<dbReference type="Pfam" id="PF14921">
    <property type="entry name" value="APCDDC"/>
    <property type="match status" value="3"/>
</dbReference>
<gene>
    <name evidence="10" type="primary">LOC101857079</name>
</gene>
<dbReference type="InterPro" id="IPR029405">
    <property type="entry name" value="APCDD1_dom"/>
</dbReference>
<name>A0ABM1A6F9_APLCA</name>
<feature type="signal peptide" evidence="7">
    <location>
        <begin position="1"/>
        <end position="19"/>
    </location>
</feature>
<organism evidence="9 10">
    <name type="scientific">Aplysia californica</name>
    <name type="common">California sea hare</name>
    <dbReference type="NCBI Taxonomy" id="6500"/>
    <lineage>
        <taxon>Eukaryota</taxon>
        <taxon>Metazoa</taxon>
        <taxon>Spiralia</taxon>
        <taxon>Lophotrochozoa</taxon>
        <taxon>Mollusca</taxon>
        <taxon>Gastropoda</taxon>
        <taxon>Heterobranchia</taxon>
        <taxon>Euthyneura</taxon>
        <taxon>Tectipleura</taxon>
        <taxon>Aplysiida</taxon>
        <taxon>Aplysioidea</taxon>
        <taxon>Aplysiidae</taxon>
        <taxon>Aplysia</taxon>
    </lineage>
</organism>
<dbReference type="PANTHER" id="PTHR31021:SF1">
    <property type="entry name" value="CHROMOSOME UNDETERMINED SCAFFOLD_56, WHOLE GENOME SHOTGUN SEQUENCE"/>
    <property type="match status" value="1"/>
</dbReference>
<evidence type="ECO:0000256" key="7">
    <source>
        <dbReference type="SAM" id="SignalP"/>
    </source>
</evidence>
<dbReference type="Proteomes" id="UP000694888">
    <property type="component" value="Unplaced"/>
</dbReference>
<evidence type="ECO:0000313" key="10">
    <source>
        <dbReference type="RefSeq" id="XP_012941717.1"/>
    </source>
</evidence>
<evidence type="ECO:0000256" key="1">
    <source>
        <dbReference type="ARBA" id="ARBA00004167"/>
    </source>
</evidence>
<reference evidence="10" key="1">
    <citation type="submission" date="2025-08" db="UniProtKB">
        <authorList>
            <consortium name="RefSeq"/>
        </authorList>
    </citation>
    <scope>IDENTIFICATION</scope>
</reference>
<dbReference type="RefSeq" id="XP_012941717.1">
    <property type="nucleotide sequence ID" value="XM_013086263.2"/>
</dbReference>
<keyword evidence="4" id="KW-0472">Membrane</keyword>
<feature type="compositionally biased region" description="Basic residues" evidence="6">
    <location>
        <begin position="261"/>
        <end position="273"/>
    </location>
</feature>
<keyword evidence="5" id="KW-0325">Glycoprotein</keyword>
<dbReference type="GeneID" id="101857079"/>
<evidence type="ECO:0000259" key="8">
    <source>
        <dbReference type="SMART" id="SM01352"/>
    </source>
</evidence>
<protein>
    <submittedName>
        <fullName evidence="10">Protein APCDD1</fullName>
    </submittedName>
</protein>
<proteinExistence type="predicted"/>
<keyword evidence="9" id="KW-1185">Reference proteome</keyword>
<keyword evidence="2" id="KW-0812">Transmembrane</keyword>
<dbReference type="SMART" id="SM01352">
    <property type="entry name" value="APCDDC"/>
    <property type="match status" value="2"/>
</dbReference>
<evidence type="ECO:0000256" key="2">
    <source>
        <dbReference type="ARBA" id="ARBA00022692"/>
    </source>
</evidence>
<dbReference type="PANTHER" id="PTHR31021">
    <property type="entry name" value="ADENOMATOSIS POLYPOSIS COLI DOWN-REGULATED 1"/>
    <property type="match status" value="1"/>
</dbReference>